<evidence type="ECO:0000256" key="4">
    <source>
        <dbReference type="ARBA" id="ARBA00022692"/>
    </source>
</evidence>
<dbReference type="GO" id="GO:0005886">
    <property type="term" value="C:plasma membrane"/>
    <property type="evidence" value="ECO:0007669"/>
    <property type="project" value="UniProtKB-SubCell"/>
</dbReference>
<evidence type="ECO:0000313" key="8">
    <source>
        <dbReference type="EMBL" id="PNY81553.1"/>
    </source>
</evidence>
<dbReference type="RefSeq" id="WP_103311996.1">
    <property type="nucleotide sequence ID" value="NZ_PPPD01000001.1"/>
</dbReference>
<feature type="transmembrane region" description="Helical" evidence="7">
    <location>
        <begin position="305"/>
        <end position="322"/>
    </location>
</feature>
<evidence type="ECO:0000256" key="1">
    <source>
        <dbReference type="ARBA" id="ARBA00004651"/>
    </source>
</evidence>
<dbReference type="Proteomes" id="UP000236379">
    <property type="component" value="Unassembled WGS sequence"/>
</dbReference>
<dbReference type="InterPro" id="IPR036259">
    <property type="entry name" value="MFS_trans_sf"/>
</dbReference>
<accession>A0A2K3UYD6</accession>
<evidence type="ECO:0000313" key="9">
    <source>
        <dbReference type="Proteomes" id="UP000236379"/>
    </source>
</evidence>
<comment type="subcellular location">
    <subcellularLocation>
        <location evidence="1">Cell membrane</location>
        <topology evidence="1">Multi-pass membrane protein</topology>
    </subcellularLocation>
</comment>
<evidence type="ECO:0000256" key="5">
    <source>
        <dbReference type="ARBA" id="ARBA00022989"/>
    </source>
</evidence>
<feature type="transmembrane region" description="Helical" evidence="7">
    <location>
        <begin position="392"/>
        <end position="412"/>
    </location>
</feature>
<keyword evidence="2" id="KW-0813">Transport</keyword>
<feature type="transmembrane region" description="Helical" evidence="7">
    <location>
        <begin position="85"/>
        <end position="111"/>
    </location>
</feature>
<keyword evidence="4 7" id="KW-0812">Transmembrane</keyword>
<gene>
    <name evidence="8" type="ORF">CVO96_09330</name>
</gene>
<feature type="transmembrane region" description="Helical" evidence="7">
    <location>
        <begin position="165"/>
        <end position="187"/>
    </location>
</feature>
<keyword evidence="3" id="KW-1003">Cell membrane</keyword>
<comment type="caution">
    <text evidence="8">The sequence shown here is derived from an EMBL/GenBank/DDBJ whole genome shotgun (WGS) entry which is preliminary data.</text>
</comment>
<dbReference type="AlphaFoldDB" id="A0A2K3UYD6"/>
<keyword evidence="9" id="KW-1185">Reference proteome</keyword>
<dbReference type="EMBL" id="PPPD01000001">
    <property type="protein sequence ID" value="PNY81553.1"/>
    <property type="molecule type" value="Genomic_DNA"/>
</dbReference>
<dbReference type="PANTHER" id="PTHR23517">
    <property type="entry name" value="RESISTANCE PROTEIN MDTM, PUTATIVE-RELATED-RELATED"/>
    <property type="match status" value="1"/>
</dbReference>
<feature type="transmembrane region" description="Helical" evidence="7">
    <location>
        <begin position="328"/>
        <end position="345"/>
    </location>
</feature>
<dbReference type="Gene3D" id="1.20.1250.20">
    <property type="entry name" value="MFS general substrate transporter like domains"/>
    <property type="match status" value="1"/>
</dbReference>
<dbReference type="OrthoDB" id="9793283at2"/>
<dbReference type="InterPro" id="IPR011701">
    <property type="entry name" value="MFS"/>
</dbReference>
<feature type="transmembrane region" description="Helical" evidence="7">
    <location>
        <begin position="44"/>
        <end position="64"/>
    </location>
</feature>
<feature type="transmembrane region" description="Helical" evidence="7">
    <location>
        <begin position="275"/>
        <end position="298"/>
    </location>
</feature>
<evidence type="ECO:0000256" key="7">
    <source>
        <dbReference type="SAM" id="Phobius"/>
    </source>
</evidence>
<reference evidence="8 9" key="1">
    <citation type="submission" date="2018-01" db="EMBL/GenBank/DDBJ databases">
        <title>Deinococcus koreensis sp. nov., a radiation-resistant bacterium isolated from river water.</title>
        <authorList>
            <person name="Choi A."/>
        </authorList>
    </citation>
    <scope>NUCLEOTIDE SEQUENCE [LARGE SCALE GENOMIC DNA]</scope>
    <source>
        <strain evidence="8 9">SJW1-2</strain>
    </source>
</reference>
<feature type="transmembrane region" description="Helical" evidence="7">
    <location>
        <begin position="366"/>
        <end position="386"/>
    </location>
</feature>
<dbReference type="GO" id="GO:0022857">
    <property type="term" value="F:transmembrane transporter activity"/>
    <property type="evidence" value="ECO:0007669"/>
    <property type="project" value="InterPro"/>
</dbReference>
<feature type="transmembrane region" description="Helical" evidence="7">
    <location>
        <begin position="20"/>
        <end position="38"/>
    </location>
</feature>
<evidence type="ECO:0000256" key="2">
    <source>
        <dbReference type="ARBA" id="ARBA00022448"/>
    </source>
</evidence>
<organism evidence="8 9">
    <name type="scientific">Deinococcus koreensis</name>
    <dbReference type="NCBI Taxonomy" id="2054903"/>
    <lineage>
        <taxon>Bacteria</taxon>
        <taxon>Thermotogati</taxon>
        <taxon>Deinococcota</taxon>
        <taxon>Deinococci</taxon>
        <taxon>Deinococcales</taxon>
        <taxon>Deinococcaceae</taxon>
        <taxon>Deinococcus</taxon>
    </lineage>
</organism>
<proteinExistence type="predicted"/>
<evidence type="ECO:0000256" key="6">
    <source>
        <dbReference type="ARBA" id="ARBA00023136"/>
    </source>
</evidence>
<feature type="transmembrane region" description="Helical" evidence="7">
    <location>
        <begin position="224"/>
        <end position="241"/>
    </location>
</feature>
<keyword evidence="5 7" id="KW-1133">Transmembrane helix</keyword>
<dbReference type="Pfam" id="PF07690">
    <property type="entry name" value="MFS_1"/>
    <property type="match status" value="1"/>
</dbReference>
<protein>
    <submittedName>
        <fullName evidence="8">MFS transporter</fullName>
    </submittedName>
</protein>
<evidence type="ECO:0000256" key="3">
    <source>
        <dbReference type="ARBA" id="ARBA00022475"/>
    </source>
</evidence>
<dbReference type="PANTHER" id="PTHR23517:SF3">
    <property type="entry name" value="INTEGRAL MEMBRANE TRANSPORT PROTEIN"/>
    <property type="match status" value="1"/>
</dbReference>
<keyword evidence="6 7" id="KW-0472">Membrane</keyword>
<sequence>MIAAFRQLHPSVRIRLLTTFLSKVFGTTVVPFMGLMFAREAGALTAGALLAAQFGLQFVVGLYGGAASDTYGRRRMMVWGEAVKLLAFGLMLLAALGGALLWPMFAALLVLSVGNGLTNPAGEALLIDASTPADRAFMYSVNYWGNNLGYLVGAPLGALLFTDHLGVLMGLLTGMAAVILWVTARFIRNVQTADDQMAGPPAAPRPAGFRALLASYRQVATHRTFLWFTAGGTLILSIEYSRTTFLAVRLDRDLSGQTLTLPLSGLPLTFDGARALALLSAENTLLIVLSTAAVARFLTGRDPRRWMLVGFALFGAGYLAAMGLDTPLALLGAGLVLTLGELLYVPTRQAVQADMIDPARRGAYMAVGSLVFQFGKLLAAGGLMLWPLLGQGGLMAAMALFTVAGSLISWGASALGTRAAQPAAAD</sequence>
<name>A0A2K3UYD6_9DEIO</name>
<dbReference type="SUPFAM" id="SSF103473">
    <property type="entry name" value="MFS general substrate transporter"/>
    <property type="match status" value="1"/>
</dbReference>
<dbReference type="InterPro" id="IPR050171">
    <property type="entry name" value="MFS_Transporters"/>
</dbReference>